<evidence type="ECO:0000313" key="1">
    <source>
        <dbReference type="EMBL" id="TKC98002.1"/>
    </source>
</evidence>
<evidence type="ECO:0000313" key="2">
    <source>
        <dbReference type="Proteomes" id="UP000309215"/>
    </source>
</evidence>
<name>A0A4U1IUB6_9BACT</name>
<reference evidence="1 2" key="1">
    <citation type="submission" date="2019-04" db="EMBL/GenBank/DDBJ databases">
        <authorList>
            <person name="Li Y."/>
            <person name="Wang J."/>
        </authorList>
    </citation>
    <scope>NUCLEOTIDE SEQUENCE [LARGE SCALE GENOMIC DNA]</scope>
    <source>
        <strain evidence="1 2">DSM 14668</strain>
    </source>
</reference>
<dbReference type="EMBL" id="SSMQ01000077">
    <property type="protein sequence ID" value="TKC98002.1"/>
    <property type="molecule type" value="Genomic_DNA"/>
</dbReference>
<comment type="caution">
    <text evidence="1">The sequence shown here is derived from an EMBL/GenBank/DDBJ whole genome shotgun (WGS) entry which is preliminary data.</text>
</comment>
<dbReference type="AlphaFoldDB" id="A0A4U1IUB6"/>
<sequence length="206" mass="23236">MYLPRAFQESDPAEIHDFIEAHSFGALLVAKADGALEIAHLPFLLDRRAGPHGTLRAHVARPNPIWKLAAAGHPATVVFSGPHGYVSARWYEHPREQVPTWNYMVVHAHGRLEAPMDRADLSALLDDLSSFHERGAPEPWRMDHLEDAFREELLDAIVGLSLPIDRLEAKFKLSQNRSPEDRARVIRALRERGGPDDLAMAKRIRE</sequence>
<dbReference type="InterPro" id="IPR007396">
    <property type="entry name" value="TR_PAI2-type"/>
</dbReference>
<accession>A0A4U1IUB6</accession>
<dbReference type="SUPFAM" id="SSF50475">
    <property type="entry name" value="FMN-binding split barrel"/>
    <property type="match status" value="1"/>
</dbReference>
<dbReference type="PANTHER" id="PTHR35802">
    <property type="entry name" value="PROTEASE SYNTHASE AND SPORULATION PROTEIN PAI 2"/>
    <property type="match status" value="1"/>
</dbReference>
<keyword evidence="2" id="KW-1185">Reference proteome</keyword>
<proteinExistence type="predicted"/>
<protein>
    <submittedName>
        <fullName evidence="1">FMN-binding negative transcriptional regulator</fullName>
    </submittedName>
</protein>
<dbReference type="PANTHER" id="PTHR35802:SF1">
    <property type="entry name" value="PROTEASE SYNTHASE AND SPORULATION PROTEIN PAI 2"/>
    <property type="match status" value="1"/>
</dbReference>
<dbReference type="Pfam" id="PF04299">
    <property type="entry name" value="FMN_bind_2"/>
    <property type="match status" value="1"/>
</dbReference>
<gene>
    <name evidence="1" type="ORF">E8A74_43195</name>
</gene>
<dbReference type="Proteomes" id="UP000309215">
    <property type="component" value="Unassembled WGS sequence"/>
</dbReference>
<dbReference type="Gene3D" id="2.30.110.10">
    <property type="entry name" value="Electron Transport, Fmn-binding Protein, Chain A"/>
    <property type="match status" value="1"/>
</dbReference>
<dbReference type="InterPro" id="IPR012349">
    <property type="entry name" value="Split_barrel_FMN-bd"/>
</dbReference>
<dbReference type="OrthoDB" id="9794948at2"/>
<organism evidence="1 2">
    <name type="scientific">Polyangium fumosum</name>
    <dbReference type="NCBI Taxonomy" id="889272"/>
    <lineage>
        <taxon>Bacteria</taxon>
        <taxon>Pseudomonadati</taxon>
        <taxon>Myxococcota</taxon>
        <taxon>Polyangia</taxon>
        <taxon>Polyangiales</taxon>
        <taxon>Polyangiaceae</taxon>
        <taxon>Polyangium</taxon>
    </lineage>
</organism>
<dbReference type="RefSeq" id="WP_136934997.1">
    <property type="nucleotide sequence ID" value="NZ_SSMQ01000077.1"/>
</dbReference>
<dbReference type="PIRSF" id="PIRSF010372">
    <property type="entry name" value="PaiB"/>
    <property type="match status" value="1"/>
</dbReference>